<evidence type="ECO:0000313" key="3">
    <source>
        <dbReference type="Proteomes" id="UP001488838"/>
    </source>
</evidence>
<comment type="caution">
    <text evidence="2">The sequence shown here is derived from an EMBL/GenBank/DDBJ whole genome shotgun (WGS) entry which is preliminary data.</text>
</comment>
<dbReference type="PANTHER" id="PTHR10173:SF56">
    <property type="entry name" value="METHIONINE-R-SULFOXIDE REDUCTASE B3"/>
    <property type="match status" value="1"/>
</dbReference>
<dbReference type="EMBL" id="JBBHLL010000193">
    <property type="protein sequence ID" value="KAK7810573.1"/>
    <property type="molecule type" value="Genomic_DNA"/>
</dbReference>
<proteinExistence type="predicted"/>
<keyword evidence="3" id="KW-1185">Reference proteome</keyword>
<dbReference type="AlphaFoldDB" id="A0AAW0I805"/>
<evidence type="ECO:0000256" key="1">
    <source>
        <dbReference type="SAM" id="MobiDB-lite"/>
    </source>
</evidence>
<protein>
    <submittedName>
        <fullName evidence="2">Uncharacterized protein</fullName>
    </submittedName>
</protein>
<dbReference type="InterPro" id="IPR028427">
    <property type="entry name" value="Met_Sox_Rdtase_MsrB"/>
</dbReference>
<name>A0AAW0I805_MYOGA</name>
<dbReference type="GO" id="GO:0030091">
    <property type="term" value="P:protein repair"/>
    <property type="evidence" value="ECO:0007669"/>
    <property type="project" value="InterPro"/>
</dbReference>
<feature type="compositionally biased region" description="Low complexity" evidence="1">
    <location>
        <begin position="13"/>
        <end position="24"/>
    </location>
</feature>
<dbReference type="PANTHER" id="PTHR10173">
    <property type="entry name" value="METHIONINE SULFOXIDE REDUCTASE"/>
    <property type="match status" value="1"/>
</dbReference>
<dbReference type="InterPro" id="IPR011057">
    <property type="entry name" value="Mss4-like_sf"/>
</dbReference>
<dbReference type="Proteomes" id="UP001488838">
    <property type="component" value="Unassembled WGS sequence"/>
</dbReference>
<sequence>MAKESVGSRGAFSLSLETSCSSGSCRDKKNCKVAFSQQELRKRLTPLQYHVTQEKGTERTYYFLNLLSVESLTKGARIPGASGGQILSAEDACPPCCVHS</sequence>
<evidence type="ECO:0000313" key="2">
    <source>
        <dbReference type="EMBL" id="KAK7810573.1"/>
    </source>
</evidence>
<dbReference type="SUPFAM" id="SSF51316">
    <property type="entry name" value="Mss4-like"/>
    <property type="match status" value="1"/>
</dbReference>
<dbReference type="Gene3D" id="2.170.150.20">
    <property type="entry name" value="Peptide methionine sulfoxide reductase"/>
    <property type="match status" value="1"/>
</dbReference>
<reference evidence="2 3" key="1">
    <citation type="journal article" date="2023" name="bioRxiv">
        <title>Conserved and derived expression patterns and positive selection on dental genes reveal complex evolutionary context of ever-growing rodent molars.</title>
        <authorList>
            <person name="Calamari Z.T."/>
            <person name="Song A."/>
            <person name="Cohen E."/>
            <person name="Akter M."/>
            <person name="Roy R.D."/>
            <person name="Hallikas O."/>
            <person name="Christensen M.M."/>
            <person name="Li P."/>
            <person name="Marangoni P."/>
            <person name="Jernvall J."/>
            <person name="Klein O.D."/>
        </authorList>
    </citation>
    <scope>NUCLEOTIDE SEQUENCE [LARGE SCALE GENOMIC DNA]</scope>
    <source>
        <strain evidence="2">V071</strain>
    </source>
</reference>
<gene>
    <name evidence="2" type="ORF">U0070_022045</name>
</gene>
<dbReference type="GO" id="GO:0005737">
    <property type="term" value="C:cytoplasm"/>
    <property type="evidence" value="ECO:0007669"/>
    <property type="project" value="TreeGrafter"/>
</dbReference>
<dbReference type="GO" id="GO:0033743">
    <property type="term" value="F:peptide-methionine (R)-S-oxide reductase activity"/>
    <property type="evidence" value="ECO:0007669"/>
    <property type="project" value="TreeGrafter"/>
</dbReference>
<organism evidence="2 3">
    <name type="scientific">Myodes glareolus</name>
    <name type="common">Bank vole</name>
    <name type="synonym">Clethrionomys glareolus</name>
    <dbReference type="NCBI Taxonomy" id="447135"/>
    <lineage>
        <taxon>Eukaryota</taxon>
        <taxon>Metazoa</taxon>
        <taxon>Chordata</taxon>
        <taxon>Craniata</taxon>
        <taxon>Vertebrata</taxon>
        <taxon>Euteleostomi</taxon>
        <taxon>Mammalia</taxon>
        <taxon>Eutheria</taxon>
        <taxon>Euarchontoglires</taxon>
        <taxon>Glires</taxon>
        <taxon>Rodentia</taxon>
        <taxon>Myomorpha</taxon>
        <taxon>Muroidea</taxon>
        <taxon>Cricetidae</taxon>
        <taxon>Arvicolinae</taxon>
        <taxon>Myodes</taxon>
    </lineage>
</organism>
<accession>A0AAW0I805</accession>
<feature type="region of interest" description="Disordered" evidence="1">
    <location>
        <begin position="1"/>
        <end position="26"/>
    </location>
</feature>
<dbReference type="GO" id="GO:0006979">
    <property type="term" value="P:response to oxidative stress"/>
    <property type="evidence" value="ECO:0007669"/>
    <property type="project" value="InterPro"/>
</dbReference>